<dbReference type="AlphaFoldDB" id="A0A4R6M9B2"/>
<protein>
    <recommendedName>
        <fullName evidence="10">Permease</fullName>
    </recommendedName>
</protein>
<evidence type="ECO:0000256" key="5">
    <source>
        <dbReference type="ARBA" id="ARBA00022989"/>
    </source>
</evidence>
<organism evidence="8 9">
    <name type="scientific">Marinomonas balearica</name>
    <dbReference type="NCBI Taxonomy" id="491947"/>
    <lineage>
        <taxon>Bacteria</taxon>
        <taxon>Pseudomonadati</taxon>
        <taxon>Pseudomonadota</taxon>
        <taxon>Gammaproteobacteria</taxon>
        <taxon>Oceanospirillales</taxon>
        <taxon>Oceanospirillaceae</taxon>
        <taxon>Marinomonas</taxon>
    </lineage>
</organism>
<evidence type="ECO:0008006" key="10">
    <source>
        <dbReference type="Google" id="ProtNLM"/>
    </source>
</evidence>
<evidence type="ECO:0000256" key="6">
    <source>
        <dbReference type="ARBA" id="ARBA00023136"/>
    </source>
</evidence>
<keyword evidence="3" id="KW-1003">Cell membrane</keyword>
<feature type="transmembrane region" description="Helical" evidence="7">
    <location>
        <begin position="260"/>
        <end position="278"/>
    </location>
</feature>
<feature type="transmembrane region" description="Helical" evidence="7">
    <location>
        <begin position="6"/>
        <end position="26"/>
    </location>
</feature>
<gene>
    <name evidence="8" type="ORF">DFP79_1721</name>
</gene>
<dbReference type="Pfam" id="PF03547">
    <property type="entry name" value="Mem_trans"/>
    <property type="match status" value="1"/>
</dbReference>
<dbReference type="Proteomes" id="UP000294656">
    <property type="component" value="Unassembled WGS sequence"/>
</dbReference>
<name>A0A4R6M9B2_9GAMM</name>
<dbReference type="InterPro" id="IPR004776">
    <property type="entry name" value="Mem_transp_PIN-like"/>
</dbReference>
<evidence type="ECO:0000256" key="3">
    <source>
        <dbReference type="ARBA" id="ARBA00022475"/>
    </source>
</evidence>
<feature type="transmembrane region" description="Helical" evidence="7">
    <location>
        <begin position="290"/>
        <end position="309"/>
    </location>
</feature>
<feature type="transmembrane region" description="Helical" evidence="7">
    <location>
        <begin position="95"/>
        <end position="119"/>
    </location>
</feature>
<dbReference type="GO" id="GO:0016020">
    <property type="term" value="C:membrane"/>
    <property type="evidence" value="ECO:0007669"/>
    <property type="project" value="UniProtKB-SubCell"/>
</dbReference>
<keyword evidence="2" id="KW-0813">Transport</keyword>
<dbReference type="GO" id="GO:0055085">
    <property type="term" value="P:transmembrane transport"/>
    <property type="evidence" value="ECO:0007669"/>
    <property type="project" value="InterPro"/>
</dbReference>
<proteinExistence type="predicted"/>
<keyword evidence="4 7" id="KW-0812">Transmembrane</keyword>
<keyword evidence="9" id="KW-1185">Reference proteome</keyword>
<keyword evidence="5 7" id="KW-1133">Transmembrane helix</keyword>
<dbReference type="PANTHER" id="PTHR36838:SF1">
    <property type="entry name" value="SLR1864 PROTEIN"/>
    <property type="match status" value="1"/>
</dbReference>
<evidence type="ECO:0000256" key="1">
    <source>
        <dbReference type="ARBA" id="ARBA00004141"/>
    </source>
</evidence>
<evidence type="ECO:0000313" key="8">
    <source>
        <dbReference type="EMBL" id="TDO98088.1"/>
    </source>
</evidence>
<feature type="transmembrane region" description="Helical" evidence="7">
    <location>
        <begin position="200"/>
        <end position="222"/>
    </location>
</feature>
<evidence type="ECO:0000256" key="7">
    <source>
        <dbReference type="SAM" id="Phobius"/>
    </source>
</evidence>
<dbReference type="PANTHER" id="PTHR36838">
    <property type="entry name" value="AUXIN EFFLUX CARRIER FAMILY PROTEIN"/>
    <property type="match status" value="1"/>
</dbReference>
<feature type="transmembrane region" description="Helical" evidence="7">
    <location>
        <begin position="125"/>
        <end position="147"/>
    </location>
</feature>
<dbReference type="EMBL" id="SNXC01000011">
    <property type="protein sequence ID" value="TDO98088.1"/>
    <property type="molecule type" value="Genomic_DNA"/>
</dbReference>
<sequence>MDVILTITAPIFFLIFLGYLAVRVKVIPNEALTGMSRLVLYIALPALVFTKLSTTDLASIVDVQYITAYAFGGLASFLITVVLARVILKSNYSDAGVYGMGASMSNSAFIGFPILIQFFDHVPTQAFAMALMVENIILLPVLLTFIESMRGGATKQGLQTLITIAKRVMSNPVICSVFLGVLFSALNLSLPSFMQIGLDMLAQASAPVALIVIGGSLVGISLKGSVNAISLVVCSKLLVYPLAVFLVLLSMPDLSEELKISALIFAAMPMFSTYPIVCGKYGMRSFCSSTLLLTTLVSFFTLSILLRILS</sequence>
<feature type="transmembrane region" description="Helical" evidence="7">
    <location>
        <begin position="66"/>
        <end position="88"/>
    </location>
</feature>
<dbReference type="RefSeq" id="WP_133503511.1">
    <property type="nucleotide sequence ID" value="NZ_SNXC01000011.1"/>
</dbReference>
<reference evidence="8 9" key="1">
    <citation type="submission" date="2019-03" db="EMBL/GenBank/DDBJ databases">
        <title>Genomic Encyclopedia of Type Strains, Phase III (KMG-III): the genomes of soil and plant-associated and newly described type strains.</title>
        <authorList>
            <person name="Whitman W."/>
        </authorList>
    </citation>
    <scope>NUCLEOTIDE SEQUENCE [LARGE SCALE GENOMIC DNA]</scope>
    <source>
        <strain evidence="8 9">CECT 7378</strain>
    </source>
</reference>
<evidence type="ECO:0000256" key="2">
    <source>
        <dbReference type="ARBA" id="ARBA00022448"/>
    </source>
</evidence>
<feature type="transmembrane region" description="Helical" evidence="7">
    <location>
        <begin position="38"/>
        <end position="60"/>
    </location>
</feature>
<feature type="transmembrane region" description="Helical" evidence="7">
    <location>
        <begin position="229"/>
        <end position="248"/>
    </location>
</feature>
<evidence type="ECO:0000313" key="9">
    <source>
        <dbReference type="Proteomes" id="UP000294656"/>
    </source>
</evidence>
<evidence type="ECO:0000256" key="4">
    <source>
        <dbReference type="ARBA" id="ARBA00022692"/>
    </source>
</evidence>
<keyword evidence="6 7" id="KW-0472">Membrane</keyword>
<accession>A0A4R6M9B2</accession>
<comment type="subcellular location">
    <subcellularLocation>
        <location evidence="1">Membrane</location>
        <topology evidence="1">Multi-pass membrane protein</topology>
    </subcellularLocation>
</comment>
<feature type="transmembrane region" description="Helical" evidence="7">
    <location>
        <begin position="168"/>
        <end position="188"/>
    </location>
</feature>
<dbReference type="OrthoDB" id="9810457at2"/>
<comment type="caution">
    <text evidence="8">The sequence shown here is derived from an EMBL/GenBank/DDBJ whole genome shotgun (WGS) entry which is preliminary data.</text>
</comment>